<dbReference type="Gene3D" id="3.40.50.2300">
    <property type="match status" value="1"/>
</dbReference>
<dbReference type="PANTHER" id="PTHR43280">
    <property type="entry name" value="ARAC-FAMILY TRANSCRIPTIONAL REGULATOR"/>
    <property type="match status" value="1"/>
</dbReference>
<dbReference type="AlphaFoldDB" id="A0A6P1TUF4"/>
<keyword evidence="10" id="KW-1185">Reference proteome</keyword>
<dbReference type="KEGG" id="anr:Ana3638_23160"/>
<keyword evidence="3" id="KW-0238">DNA-binding</keyword>
<evidence type="ECO:0000256" key="4">
    <source>
        <dbReference type="ARBA" id="ARBA00023163"/>
    </source>
</evidence>
<dbReference type="InterPro" id="IPR001789">
    <property type="entry name" value="Sig_transdc_resp-reg_receiver"/>
</dbReference>
<evidence type="ECO:0000256" key="6">
    <source>
        <dbReference type="PROSITE-ProRule" id="PRU00169"/>
    </source>
</evidence>
<dbReference type="SMART" id="SM00448">
    <property type="entry name" value="REC"/>
    <property type="match status" value="1"/>
</dbReference>
<dbReference type="Pfam" id="PF17853">
    <property type="entry name" value="GGDEF_2"/>
    <property type="match status" value="1"/>
</dbReference>
<dbReference type="Pfam" id="PF12833">
    <property type="entry name" value="HTH_18"/>
    <property type="match status" value="1"/>
</dbReference>
<feature type="domain" description="Response regulatory" evidence="8">
    <location>
        <begin position="3"/>
        <end position="120"/>
    </location>
</feature>
<dbReference type="Gene3D" id="1.10.10.60">
    <property type="entry name" value="Homeodomain-like"/>
    <property type="match status" value="2"/>
</dbReference>
<evidence type="ECO:0000313" key="9">
    <source>
        <dbReference type="EMBL" id="QHQ63316.1"/>
    </source>
</evidence>
<dbReference type="Proteomes" id="UP000464314">
    <property type="component" value="Chromosome"/>
</dbReference>
<dbReference type="InterPro" id="IPR041522">
    <property type="entry name" value="CdaR_GGDEF"/>
</dbReference>
<evidence type="ECO:0000259" key="8">
    <source>
        <dbReference type="PROSITE" id="PS50110"/>
    </source>
</evidence>
<evidence type="ECO:0000259" key="7">
    <source>
        <dbReference type="PROSITE" id="PS01124"/>
    </source>
</evidence>
<gene>
    <name evidence="9" type="ORF">Ana3638_23160</name>
</gene>
<dbReference type="PANTHER" id="PTHR43280:SF28">
    <property type="entry name" value="HTH-TYPE TRANSCRIPTIONAL ACTIVATOR RHAS"/>
    <property type="match status" value="1"/>
</dbReference>
<accession>A0A6P1TUF4</accession>
<dbReference type="EMBL" id="CP048000">
    <property type="protein sequence ID" value="QHQ63316.1"/>
    <property type="molecule type" value="Genomic_DNA"/>
</dbReference>
<keyword evidence="2" id="KW-0805">Transcription regulation</keyword>
<evidence type="ECO:0000256" key="5">
    <source>
        <dbReference type="ARBA" id="ARBA00024867"/>
    </source>
</evidence>
<dbReference type="CDD" id="cd17536">
    <property type="entry name" value="REC_YesN-like"/>
    <property type="match status" value="1"/>
</dbReference>
<organism evidence="9 10">
    <name type="scientific">Anaerocolumna sedimenticola</name>
    <dbReference type="NCBI Taxonomy" id="2696063"/>
    <lineage>
        <taxon>Bacteria</taxon>
        <taxon>Bacillati</taxon>
        <taxon>Bacillota</taxon>
        <taxon>Clostridia</taxon>
        <taxon>Lachnospirales</taxon>
        <taxon>Lachnospiraceae</taxon>
        <taxon>Anaerocolumna</taxon>
    </lineage>
</organism>
<dbReference type="InterPro" id="IPR018060">
    <property type="entry name" value="HTH_AraC"/>
</dbReference>
<keyword evidence="4" id="KW-0804">Transcription</keyword>
<reference evidence="9 10" key="1">
    <citation type="submission" date="2020-01" db="EMBL/GenBank/DDBJ databases">
        <title>Genome analysis of Anaerocolumna sp. CBA3638.</title>
        <authorList>
            <person name="Kim J."/>
            <person name="Roh S.W."/>
        </authorList>
    </citation>
    <scope>NUCLEOTIDE SEQUENCE [LARGE SCALE GENOMIC DNA]</scope>
    <source>
        <strain evidence="9 10">CBA3638</strain>
    </source>
</reference>
<feature type="modified residue" description="4-aspartylphosphate" evidence="6">
    <location>
        <position position="55"/>
    </location>
</feature>
<dbReference type="GO" id="GO:0000160">
    <property type="term" value="P:phosphorelay signal transduction system"/>
    <property type="evidence" value="ECO:0007669"/>
    <property type="project" value="InterPro"/>
</dbReference>
<dbReference type="InterPro" id="IPR011006">
    <property type="entry name" value="CheY-like_superfamily"/>
</dbReference>
<dbReference type="SMART" id="SM00342">
    <property type="entry name" value="HTH_ARAC"/>
    <property type="match status" value="1"/>
</dbReference>
<evidence type="ECO:0000256" key="1">
    <source>
        <dbReference type="ARBA" id="ARBA00018672"/>
    </source>
</evidence>
<feature type="domain" description="HTH araC/xylS-type" evidence="7">
    <location>
        <begin position="446"/>
        <end position="544"/>
    </location>
</feature>
<comment type="function">
    <text evidence="5">May play the central regulatory role in sporulation. It may be an element of the effector pathway responsible for the activation of sporulation genes in response to nutritional stress. Spo0A may act in concert with spo0H (a sigma factor) to control the expression of some genes that are critical to the sporulation process.</text>
</comment>
<evidence type="ECO:0000313" key="10">
    <source>
        <dbReference type="Proteomes" id="UP000464314"/>
    </source>
</evidence>
<dbReference type="Pfam" id="PF00072">
    <property type="entry name" value="Response_reg"/>
    <property type="match status" value="1"/>
</dbReference>
<dbReference type="GO" id="GO:0043565">
    <property type="term" value="F:sequence-specific DNA binding"/>
    <property type="evidence" value="ECO:0007669"/>
    <property type="project" value="InterPro"/>
</dbReference>
<proteinExistence type="predicted"/>
<dbReference type="InterPro" id="IPR018062">
    <property type="entry name" value="HTH_AraC-typ_CS"/>
</dbReference>
<dbReference type="PROSITE" id="PS50110">
    <property type="entry name" value="RESPONSE_REGULATORY"/>
    <property type="match status" value="1"/>
</dbReference>
<dbReference type="SUPFAM" id="SSF52172">
    <property type="entry name" value="CheY-like"/>
    <property type="match status" value="1"/>
</dbReference>
<evidence type="ECO:0000256" key="2">
    <source>
        <dbReference type="ARBA" id="ARBA00023015"/>
    </source>
</evidence>
<dbReference type="InterPro" id="IPR009057">
    <property type="entry name" value="Homeodomain-like_sf"/>
</dbReference>
<dbReference type="SUPFAM" id="SSF46689">
    <property type="entry name" value="Homeodomain-like"/>
    <property type="match status" value="2"/>
</dbReference>
<sequence>MYRLMVVEDEDMIRKGIVNSIPWQSLGFIVAAESANGKDALEQLKKNPVDVLLTDIKMPIMGGTELSKKARELYPDIEIIILSGFADFEYARQAIGFRAFDYLLKPTNKKKLLDAFTALKESMDEKREIKEEIFYSNLYISAGYETMRNEFLQSMLEGDTSLFNGFDEKAASLELDFSGHYFTAATIKLDRNSIFKELESSWATDKRLLTFSYRNILKEELSNVDNAYYIVKDYDTIDFVFCFTSIEKQKTQMIPCLESISENIQNCLFKRVKVPYTIGIGLSYPSIHHISKSYNQAKRSIQNSFYLGDKKVQVYQDNNESKYEQNFIRFYPEEMEHVAVSISTGNYIETKKYLTSIFRVLMEQNLLPEIVKNYCIALKLMVQSKITNSYEGMEKIIGDEYNDFVKEALNVKELETYIVSVMVALAKEIDQSVDPLEIKEQHKVMDKAKSYIAAHLSEKITLKMISEYVYLSETYFSFLFKKITGVTYIDYIQKLRMQEAKKLLVNTNYKVYKVAELIGYSDYKYFSVQFKKYVALTPKEYRNQGRMEAEL</sequence>
<dbReference type="PROSITE" id="PS00041">
    <property type="entry name" value="HTH_ARAC_FAMILY_1"/>
    <property type="match status" value="1"/>
</dbReference>
<dbReference type="GO" id="GO:0003700">
    <property type="term" value="F:DNA-binding transcription factor activity"/>
    <property type="evidence" value="ECO:0007669"/>
    <property type="project" value="InterPro"/>
</dbReference>
<dbReference type="RefSeq" id="WP_161840138.1">
    <property type="nucleotide sequence ID" value="NZ_CP048000.1"/>
</dbReference>
<keyword evidence="6" id="KW-0597">Phosphoprotein</keyword>
<evidence type="ECO:0000256" key="3">
    <source>
        <dbReference type="ARBA" id="ARBA00023125"/>
    </source>
</evidence>
<dbReference type="PROSITE" id="PS01124">
    <property type="entry name" value="HTH_ARAC_FAMILY_2"/>
    <property type="match status" value="1"/>
</dbReference>
<protein>
    <recommendedName>
        <fullName evidence="1">Stage 0 sporulation protein A homolog</fullName>
    </recommendedName>
</protein>
<name>A0A6P1TUF4_9FIRM</name>